<protein>
    <recommendedName>
        <fullName evidence="2">Structural maintenance of chromosomes protein 5</fullName>
    </recommendedName>
</protein>
<comment type="similarity">
    <text evidence="1">Belongs to the SMC family. SMC5 subfamily.</text>
</comment>
<dbReference type="Proteomes" id="UP000053660">
    <property type="component" value="Unassembled WGS sequence"/>
</dbReference>
<dbReference type="PANTHER" id="PTHR45916">
    <property type="entry name" value="STRUCTURAL MAINTENANCE OF CHROMOSOMES PROTEIN 5"/>
    <property type="match status" value="1"/>
</dbReference>
<dbReference type="GO" id="GO:0005634">
    <property type="term" value="C:nucleus"/>
    <property type="evidence" value="ECO:0007669"/>
    <property type="project" value="TreeGrafter"/>
</dbReference>
<dbReference type="OrthoDB" id="10254973at2759"/>
<evidence type="ECO:0000256" key="5">
    <source>
        <dbReference type="SAM" id="MobiDB-lite"/>
    </source>
</evidence>
<dbReference type="GO" id="GO:0000724">
    <property type="term" value="P:double-strand break repair via homologous recombination"/>
    <property type="evidence" value="ECO:0007669"/>
    <property type="project" value="TreeGrafter"/>
</dbReference>
<evidence type="ECO:0000313" key="6">
    <source>
        <dbReference type="EMBL" id="KHJ86649.1"/>
    </source>
</evidence>
<accession>A0A0B1SP15</accession>
<evidence type="ECO:0000313" key="7">
    <source>
        <dbReference type="Proteomes" id="UP000053660"/>
    </source>
</evidence>
<gene>
    <name evidence="6" type="ORF">OESDEN_13592</name>
</gene>
<feature type="region of interest" description="Disordered" evidence="5">
    <location>
        <begin position="40"/>
        <end position="64"/>
    </location>
</feature>
<evidence type="ECO:0000256" key="4">
    <source>
        <dbReference type="SAM" id="Coils"/>
    </source>
</evidence>
<keyword evidence="7" id="KW-1185">Reference proteome</keyword>
<dbReference type="GO" id="GO:0003697">
    <property type="term" value="F:single-stranded DNA binding"/>
    <property type="evidence" value="ECO:0007669"/>
    <property type="project" value="TreeGrafter"/>
</dbReference>
<proteinExistence type="inferred from homology"/>
<name>A0A0B1SP15_OESDE</name>
<evidence type="ECO:0000256" key="2">
    <source>
        <dbReference type="ARBA" id="ARBA00018687"/>
    </source>
</evidence>
<evidence type="ECO:0000256" key="1">
    <source>
        <dbReference type="ARBA" id="ARBA00010171"/>
    </source>
</evidence>
<organism evidence="6 7">
    <name type="scientific">Oesophagostomum dentatum</name>
    <name type="common">Nodular worm</name>
    <dbReference type="NCBI Taxonomy" id="61180"/>
    <lineage>
        <taxon>Eukaryota</taxon>
        <taxon>Metazoa</taxon>
        <taxon>Ecdysozoa</taxon>
        <taxon>Nematoda</taxon>
        <taxon>Chromadorea</taxon>
        <taxon>Rhabditida</taxon>
        <taxon>Rhabditina</taxon>
        <taxon>Rhabditomorpha</taxon>
        <taxon>Strongyloidea</taxon>
        <taxon>Strongylidae</taxon>
        <taxon>Oesophagostomum</taxon>
    </lineage>
</organism>
<reference evidence="6 7" key="1">
    <citation type="submission" date="2014-03" db="EMBL/GenBank/DDBJ databases">
        <title>Draft genome of the hookworm Oesophagostomum dentatum.</title>
        <authorList>
            <person name="Mitreva M."/>
        </authorList>
    </citation>
    <scope>NUCLEOTIDE SEQUENCE [LARGE SCALE GENOMIC DNA]</scope>
    <source>
        <strain evidence="6 7">OD-Hann</strain>
    </source>
</reference>
<feature type="compositionally biased region" description="Basic and acidic residues" evidence="5">
    <location>
        <begin position="46"/>
        <end position="64"/>
    </location>
</feature>
<dbReference type="AlphaFoldDB" id="A0A0B1SP15"/>
<feature type="coiled-coil region" evidence="4">
    <location>
        <begin position="520"/>
        <end position="550"/>
    </location>
</feature>
<dbReference type="PANTHER" id="PTHR45916:SF1">
    <property type="entry name" value="STRUCTURAL MAINTENANCE OF CHROMOSOMES PROTEIN 5"/>
    <property type="match status" value="1"/>
</dbReference>
<dbReference type="GO" id="GO:0030915">
    <property type="term" value="C:Smc5-Smc6 complex"/>
    <property type="evidence" value="ECO:0007669"/>
    <property type="project" value="TreeGrafter"/>
</dbReference>
<dbReference type="EMBL" id="KN559748">
    <property type="protein sequence ID" value="KHJ86649.1"/>
    <property type="molecule type" value="Genomic_DNA"/>
</dbReference>
<dbReference type="SUPFAM" id="SSF52540">
    <property type="entry name" value="P-loop containing nucleoside triphosphate hydrolases"/>
    <property type="match status" value="1"/>
</dbReference>
<keyword evidence="3 4" id="KW-0175">Coiled coil</keyword>
<feature type="coiled-coil region" evidence="4">
    <location>
        <begin position="295"/>
        <end position="329"/>
    </location>
</feature>
<dbReference type="Gene3D" id="3.40.50.300">
    <property type="entry name" value="P-loop containing nucleotide triphosphate hydrolases"/>
    <property type="match status" value="1"/>
</dbReference>
<sequence length="626" mass="72627">MDQMKKQVERIKENVATAKESMSGYDEFRKEAVEQTQKYADEDEELCRQEDEITAEERKLSEERNRIRDEERKAGQVMESRLRVLESLRSNMADEAWRWYEENRSKFQYPVYVPILHMNVPNAESAALLENLIAVRDFPMFIFGSKSDEAILTDQRHKWKLNSTVIPPEQVDTSSLKTALSNDMKKFGFTRFASDLFTAPDVVKQYLCNVARLHHVPIGSSKTNDAYEAIKTAFAATPFRLYLTDKYRVQFTVSKYGSHEILGQQSELRKPARIITAHSSSFDENKKIDIDKQNLRKREKEIRDRQLEVKQARAKISKEKEELKSRQIEWRNKRDNLINLERSLNSRESKLESLSASRPDIEQARAALTEAKVQASKEVHKMVIKMLAKTEQLRAICVEESLLRAALHGLRETLNRADVRLHEAQQKLQEDLALLEGRATCYREVMRELAKAKEYLQEQCGLTTLDPQKMTEEEKAIPDQLEKLFIAENIPNDKEAVARLLEEEKVKLNIASVDGSKDDVDRCERLNAEKARLLERKQQQETTREAWKTNMLKLNIADYGIMIMVSFRAGERLRRLDHQVQSGGERSVSTMLYLLALQELCPVPFRCVDEINQGFCWKNLLVVIHS</sequence>
<evidence type="ECO:0000256" key="3">
    <source>
        <dbReference type="ARBA" id="ARBA00023054"/>
    </source>
</evidence>
<dbReference type="InterPro" id="IPR027417">
    <property type="entry name" value="P-loop_NTPase"/>
</dbReference>